<evidence type="ECO:0000256" key="1">
    <source>
        <dbReference type="ARBA" id="ARBA00022884"/>
    </source>
</evidence>
<keyword evidence="1 2" id="KW-0694">RNA-binding</keyword>
<sequence length="801" mass="84388">MGGPDRFGYHGYRDNRMLPYGDRNYSSFPTQAQTGALNPNMAAAGAHWTPRVMMGLQMGAGNGGATAPGMMGTGLPNPALGMGALGPAAKNSPAGMGAGMGSIGPGLGNNGTVGSTGAPGSGMAGGGPMSMPGMPGVGGMGGMGGIAGHYDMLNRQENPYTYSLSNLTTPSANEKQTDAKERPCRTLFIRNIDYNATESEVRMVFGRYGAIKSIFDLINRRGMVFLTYWDLRSAERALTDLKHFDFRGRMIDIHYSLPKDDIAQREKCDRDQNQGTLLVSHSSQTLDNDHLKVFMSKFGDVKEVRDFKDAKRKFVEFFDSRDCVKAFDMLQQNNRYQGGTLEVFFIWDQPLKRSPGQADESVQSRSPSADPTRQGRLATPAMKIKPDPDAHMTEAAAAGGGSQESVPAASVKTPRSNWNASADDNWNAPPTSSPTHSQSWSNMAANPMAAFAAMRASMGAVDPAGPMSSSGPPRPPFMPPFMPSGSNNGGPMESGSAFMNNIPPNMFPPQMMAAFATAFASNGGGGGMGNMFSNNPMESPALAMFMRMQGQQNAAASDAGTQPPAASSPAAHASENARPLSSGPPARESSVPSVPTNIWGQPIISAPASPSVKPTDAHPTPRPSPDRERGGSSASALVSAVKSEVEERERVRDGAVGRSGEADGAGTNSASASASGSTTSPNANEARAEQLLNLLKRQSRKGTPQPPAAMSSNSSPKQSTSTTSNQGTPNEHSQERASNENRGKEKEQVGSESKESEKRSSIAAGALAGLGNMNLEQLQALAAALLKQKQKDLEEKEKGRK</sequence>
<dbReference type="Proteomes" id="UP001212841">
    <property type="component" value="Unassembled WGS sequence"/>
</dbReference>
<dbReference type="InterPro" id="IPR000504">
    <property type="entry name" value="RRM_dom"/>
</dbReference>
<feature type="compositionally biased region" description="Polar residues" evidence="3">
    <location>
        <begin position="590"/>
        <end position="599"/>
    </location>
</feature>
<dbReference type="InterPro" id="IPR012677">
    <property type="entry name" value="Nucleotide-bd_a/b_plait_sf"/>
</dbReference>
<feature type="compositionally biased region" description="Low complexity" evidence="3">
    <location>
        <begin position="656"/>
        <end position="684"/>
    </location>
</feature>
<dbReference type="GO" id="GO:0003723">
    <property type="term" value="F:RNA binding"/>
    <property type="evidence" value="ECO:0007669"/>
    <property type="project" value="UniProtKB-UniRule"/>
</dbReference>
<feature type="compositionally biased region" description="Low complexity" evidence="3">
    <location>
        <begin position="563"/>
        <end position="574"/>
    </location>
</feature>
<organism evidence="5 6">
    <name type="scientific">Rhizophlyctis rosea</name>
    <dbReference type="NCBI Taxonomy" id="64517"/>
    <lineage>
        <taxon>Eukaryota</taxon>
        <taxon>Fungi</taxon>
        <taxon>Fungi incertae sedis</taxon>
        <taxon>Chytridiomycota</taxon>
        <taxon>Chytridiomycota incertae sedis</taxon>
        <taxon>Chytridiomycetes</taxon>
        <taxon>Rhizophlyctidales</taxon>
        <taxon>Rhizophlyctidaceae</taxon>
        <taxon>Rhizophlyctis</taxon>
    </lineage>
</organism>
<name>A0AAD5X075_9FUNG</name>
<gene>
    <name evidence="5" type="ORF">HK097_009762</name>
</gene>
<comment type="caution">
    <text evidence="5">The sequence shown here is derived from an EMBL/GenBank/DDBJ whole genome shotgun (WGS) entry which is preliminary data.</text>
</comment>
<feature type="domain" description="RRM" evidence="4">
    <location>
        <begin position="185"/>
        <end position="258"/>
    </location>
</feature>
<dbReference type="AlphaFoldDB" id="A0AAD5X075"/>
<protein>
    <recommendedName>
        <fullName evidence="4">RRM domain-containing protein</fullName>
    </recommendedName>
</protein>
<feature type="region of interest" description="Disordered" evidence="3">
    <location>
        <begin position="550"/>
        <end position="760"/>
    </location>
</feature>
<feature type="compositionally biased region" description="Polar residues" evidence="3">
    <location>
        <begin position="360"/>
        <end position="371"/>
    </location>
</feature>
<reference evidence="5" key="1">
    <citation type="submission" date="2020-05" db="EMBL/GenBank/DDBJ databases">
        <title>Phylogenomic resolution of chytrid fungi.</title>
        <authorList>
            <person name="Stajich J.E."/>
            <person name="Amses K."/>
            <person name="Simmons R."/>
            <person name="Seto K."/>
            <person name="Myers J."/>
            <person name="Bonds A."/>
            <person name="Quandt C.A."/>
            <person name="Barry K."/>
            <person name="Liu P."/>
            <person name="Grigoriev I."/>
            <person name="Longcore J.E."/>
            <person name="James T.Y."/>
        </authorList>
    </citation>
    <scope>NUCLEOTIDE SEQUENCE</scope>
    <source>
        <strain evidence="5">JEL0318</strain>
    </source>
</reference>
<evidence type="ECO:0000259" key="4">
    <source>
        <dbReference type="PROSITE" id="PS50102"/>
    </source>
</evidence>
<dbReference type="CDD" id="cd12276">
    <property type="entry name" value="RRM2_MEI2_EAR1_like"/>
    <property type="match status" value="1"/>
</dbReference>
<dbReference type="Pfam" id="PF00076">
    <property type="entry name" value="RRM_1"/>
    <property type="match status" value="1"/>
</dbReference>
<dbReference type="SMART" id="SM00360">
    <property type="entry name" value="RRM"/>
    <property type="match status" value="2"/>
</dbReference>
<feature type="compositionally biased region" description="Basic and acidic residues" evidence="3">
    <location>
        <begin position="643"/>
        <end position="655"/>
    </location>
</feature>
<feature type="compositionally biased region" description="Low complexity" evidence="3">
    <location>
        <begin position="416"/>
        <end position="430"/>
    </location>
</feature>
<evidence type="ECO:0000313" key="5">
    <source>
        <dbReference type="EMBL" id="KAJ3049214.1"/>
    </source>
</evidence>
<dbReference type="SUPFAM" id="SSF54928">
    <property type="entry name" value="RNA-binding domain, RBD"/>
    <property type="match status" value="1"/>
</dbReference>
<dbReference type="InterPro" id="IPR035979">
    <property type="entry name" value="RBD_domain_sf"/>
</dbReference>
<accession>A0AAD5X075</accession>
<feature type="region of interest" description="Disordered" evidence="3">
    <location>
        <begin position="354"/>
        <end position="440"/>
    </location>
</feature>
<keyword evidence="6" id="KW-1185">Reference proteome</keyword>
<dbReference type="EMBL" id="JADGJD010000677">
    <property type="protein sequence ID" value="KAJ3049214.1"/>
    <property type="molecule type" value="Genomic_DNA"/>
</dbReference>
<dbReference type="Gene3D" id="3.30.70.330">
    <property type="match status" value="2"/>
</dbReference>
<proteinExistence type="predicted"/>
<dbReference type="PANTHER" id="PTHR23189">
    <property type="entry name" value="RNA RECOGNITION MOTIF-CONTAINING"/>
    <property type="match status" value="1"/>
</dbReference>
<dbReference type="PROSITE" id="PS50102">
    <property type="entry name" value="RRM"/>
    <property type="match status" value="1"/>
</dbReference>
<evidence type="ECO:0000256" key="2">
    <source>
        <dbReference type="PROSITE-ProRule" id="PRU00176"/>
    </source>
</evidence>
<feature type="compositionally biased region" description="Low complexity" evidence="3">
    <location>
        <begin position="632"/>
        <end position="642"/>
    </location>
</feature>
<feature type="compositionally biased region" description="Low complexity" evidence="3">
    <location>
        <begin position="711"/>
        <end position="726"/>
    </location>
</feature>
<evidence type="ECO:0000313" key="6">
    <source>
        <dbReference type="Proteomes" id="UP001212841"/>
    </source>
</evidence>
<evidence type="ECO:0000256" key="3">
    <source>
        <dbReference type="SAM" id="MobiDB-lite"/>
    </source>
</evidence>
<feature type="compositionally biased region" description="Basic and acidic residues" evidence="3">
    <location>
        <begin position="732"/>
        <end position="760"/>
    </location>
</feature>